<evidence type="ECO:0000313" key="2">
    <source>
        <dbReference type="EMBL" id="EGP42690.1"/>
    </source>
</evidence>
<keyword evidence="1" id="KW-0732">Signal</keyword>
<organism evidence="2 3">
    <name type="scientific">Achromobacter insuavis AXX-A</name>
    <dbReference type="NCBI Taxonomy" id="1003200"/>
    <lineage>
        <taxon>Bacteria</taxon>
        <taxon>Pseudomonadati</taxon>
        <taxon>Pseudomonadota</taxon>
        <taxon>Betaproteobacteria</taxon>
        <taxon>Burkholderiales</taxon>
        <taxon>Alcaligenaceae</taxon>
        <taxon>Achromobacter</taxon>
    </lineage>
</organism>
<sequence>MMPRNRPLPRLLMLLTLVISATGCVPAQTRWLAPQPPEIPPLPKEARQEPLPSICSPTCSAALSTELKRLRALQTVPVSQD</sequence>
<dbReference type="HOGENOM" id="CLU_185178_1_0_4"/>
<dbReference type="AlphaFoldDB" id="F7TAA5"/>
<proteinExistence type="predicted"/>
<comment type="caution">
    <text evidence="2">The sequence shown here is derived from an EMBL/GenBank/DDBJ whole genome shotgun (WGS) entry which is preliminary data.</text>
</comment>
<protein>
    <submittedName>
        <fullName evidence="2">Uncharacterized protein</fullName>
    </submittedName>
</protein>
<dbReference type="Proteomes" id="UP000004853">
    <property type="component" value="Unassembled WGS sequence"/>
</dbReference>
<dbReference type="PROSITE" id="PS51257">
    <property type="entry name" value="PROKAR_LIPOPROTEIN"/>
    <property type="match status" value="1"/>
</dbReference>
<reference evidence="2 3" key="1">
    <citation type="submission" date="2011-06" db="EMBL/GenBank/DDBJ databases">
        <authorList>
            <person name="Bador J."/>
            <person name="Amoureux L."/>
            <person name="Neuwirth C."/>
        </authorList>
    </citation>
    <scope>NUCLEOTIDE SEQUENCE [LARGE SCALE GENOMIC DNA]</scope>
    <source>
        <strain evidence="2 3">AXX-A</strain>
    </source>
</reference>
<name>F7TAA5_9BURK</name>
<evidence type="ECO:0000256" key="1">
    <source>
        <dbReference type="SAM" id="SignalP"/>
    </source>
</evidence>
<evidence type="ECO:0000313" key="3">
    <source>
        <dbReference type="Proteomes" id="UP000004853"/>
    </source>
</evidence>
<feature type="signal peptide" evidence="1">
    <location>
        <begin position="1"/>
        <end position="27"/>
    </location>
</feature>
<dbReference type="EMBL" id="AFRQ01000139">
    <property type="protein sequence ID" value="EGP42690.1"/>
    <property type="molecule type" value="Genomic_DNA"/>
</dbReference>
<feature type="chain" id="PRO_5003368887" evidence="1">
    <location>
        <begin position="28"/>
        <end position="81"/>
    </location>
</feature>
<gene>
    <name evidence="2" type="ORF">AXXA_29525</name>
</gene>
<accession>F7TAA5</accession>